<keyword evidence="3" id="KW-1185">Reference proteome</keyword>
<dbReference type="EMBL" id="JAACLJ010000006">
    <property type="protein sequence ID" value="KAF4584380.1"/>
    <property type="molecule type" value="Genomic_DNA"/>
</dbReference>
<evidence type="ECO:0000313" key="2">
    <source>
        <dbReference type="EMBL" id="KAF4584380.1"/>
    </source>
</evidence>
<dbReference type="InterPro" id="IPR007218">
    <property type="entry name" value="DNA_pol_delta_4"/>
</dbReference>
<dbReference type="PANTHER" id="PTHR14303">
    <property type="entry name" value="DNA POLYMERASE DELTA SUBUNIT 4"/>
    <property type="match status" value="1"/>
</dbReference>
<dbReference type="AlphaFoldDB" id="A0A8H4VC43"/>
<dbReference type="OrthoDB" id="337486at2759"/>
<dbReference type="PANTHER" id="PTHR14303:SF0">
    <property type="entry name" value="DNA POLYMERASE DELTA SUBUNIT 4"/>
    <property type="match status" value="1"/>
</dbReference>
<name>A0A8H4VC43_9HYPO</name>
<dbReference type="Proteomes" id="UP000562929">
    <property type="component" value="Unassembled WGS sequence"/>
</dbReference>
<gene>
    <name evidence="2" type="ORF">GQ602_005753</name>
</gene>
<feature type="region of interest" description="Disordered" evidence="1">
    <location>
        <begin position="1"/>
        <end position="113"/>
    </location>
</feature>
<dbReference type="GO" id="GO:0043625">
    <property type="term" value="C:delta DNA polymerase complex"/>
    <property type="evidence" value="ECO:0007669"/>
    <property type="project" value="TreeGrafter"/>
</dbReference>
<feature type="compositionally biased region" description="Polar residues" evidence="1">
    <location>
        <begin position="19"/>
        <end position="37"/>
    </location>
</feature>
<sequence length="213" mass="23265">MPPTRKHACGPRAARSNAGKAQSTLSFSGRVTKSTASDVRKNTIKPATVTKNLSPQRDPSPDKEAEETVAEEAKGEEEEEAAATAEETYDSQPTQSTEAPPREVTPAERKAQSISDAQISSYWKTLERQRKAPRIHQQDLDTYEKVLRYFDVSSQYGPCIGIGRMKRWLRADGLGLNPPIEVLAVLVKGEAEGGRDLETAKMDGILNAIVVGT</sequence>
<evidence type="ECO:0000313" key="3">
    <source>
        <dbReference type="Proteomes" id="UP000562929"/>
    </source>
</evidence>
<reference evidence="2 3" key="1">
    <citation type="journal article" date="2020" name="G3 (Bethesda)">
        <title>Genetic Underpinnings of Host Manipulation by Ophiocordyceps as Revealed by Comparative Transcriptomics.</title>
        <authorList>
            <person name="Will I."/>
            <person name="Das B."/>
            <person name="Trinh T."/>
            <person name="Brachmann A."/>
            <person name="Ohm R.A."/>
            <person name="de Bekker C."/>
        </authorList>
    </citation>
    <scope>NUCLEOTIDE SEQUENCE [LARGE SCALE GENOMIC DNA]</scope>
    <source>
        <strain evidence="2 3">EC05</strain>
    </source>
</reference>
<proteinExistence type="predicted"/>
<organism evidence="2 3">
    <name type="scientific">Ophiocordyceps camponoti-floridani</name>
    <dbReference type="NCBI Taxonomy" id="2030778"/>
    <lineage>
        <taxon>Eukaryota</taxon>
        <taxon>Fungi</taxon>
        <taxon>Dikarya</taxon>
        <taxon>Ascomycota</taxon>
        <taxon>Pezizomycotina</taxon>
        <taxon>Sordariomycetes</taxon>
        <taxon>Hypocreomycetidae</taxon>
        <taxon>Hypocreales</taxon>
        <taxon>Ophiocordycipitaceae</taxon>
        <taxon>Ophiocordyceps</taxon>
    </lineage>
</organism>
<accession>A0A8H4VC43</accession>
<evidence type="ECO:0000256" key="1">
    <source>
        <dbReference type="SAM" id="MobiDB-lite"/>
    </source>
</evidence>
<dbReference type="Pfam" id="PF04081">
    <property type="entry name" value="DNA_pol_delta_4"/>
    <property type="match status" value="1"/>
</dbReference>
<dbReference type="GO" id="GO:0006261">
    <property type="term" value="P:DNA-templated DNA replication"/>
    <property type="evidence" value="ECO:0007669"/>
    <property type="project" value="TreeGrafter"/>
</dbReference>
<comment type="caution">
    <text evidence="2">The sequence shown here is derived from an EMBL/GenBank/DDBJ whole genome shotgun (WGS) entry which is preliminary data.</text>
</comment>
<dbReference type="GO" id="GO:0003887">
    <property type="term" value="F:DNA-directed DNA polymerase activity"/>
    <property type="evidence" value="ECO:0007669"/>
    <property type="project" value="TreeGrafter"/>
</dbReference>
<dbReference type="GO" id="GO:0000731">
    <property type="term" value="P:DNA synthesis involved in DNA repair"/>
    <property type="evidence" value="ECO:0007669"/>
    <property type="project" value="InterPro"/>
</dbReference>
<protein>
    <submittedName>
        <fullName evidence="2">DNA polymerase delta subunit 4</fullName>
    </submittedName>
</protein>
<feature type="compositionally biased region" description="Acidic residues" evidence="1">
    <location>
        <begin position="64"/>
        <end position="81"/>
    </location>
</feature>